<evidence type="ECO:0000256" key="13">
    <source>
        <dbReference type="ARBA" id="ARBA00022782"/>
    </source>
</evidence>
<feature type="binding site" evidence="25">
    <location>
        <position position="1010"/>
    </location>
    <ligand>
        <name>Mg(2+)</name>
        <dbReference type="ChEBI" id="CHEBI:18420"/>
    </ligand>
</feature>
<feature type="binding site" evidence="24 26">
    <location>
        <position position="845"/>
    </location>
    <ligand>
        <name>ATP</name>
        <dbReference type="ChEBI" id="CHEBI:30616"/>
    </ligand>
</feature>
<feature type="domain" description="Ig-like" evidence="30">
    <location>
        <begin position="543"/>
        <end position="633"/>
    </location>
</feature>
<evidence type="ECO:0000256" key="16">
    <source>
        <dbReference type="ARBA" id="ARBA00023136"/>
    </source>
</evidence>
<keyword evidence="13" id="KW-0221">Differentiation</keyword>
<keyword evidence="20" id="KW-0325">Glycoprotein</keyword>
<dbReference type="Pfam" id="PF17988">
    <property type="entry name" value="VEGFR-2_TMD"/>
    <property type="match status" value="1"/>
</dbReference>
<dbReference type="PANTHER" id="PTHR24416:SF552">
    <property type="entry name" value="RECEPTOR PROTEIN-TYROSINE KINASE"/>
    <property type="match status" value="1"/>
</dbReference>
<evidence type="ECO:0000256" key="18">
    <source>
        <dbReference type="ARBA" id="ARBA00023157"/>
    </source>
</evidence>
<dbReference type="InterPro" id="IPR003598">
    <property type="entry name" value="Ig_sub2"/>
</dbReference>
<dbReference type="PRINTS" id="PR01832">
    <property type="entry name" value="VEGFRECEPTOR"/>
</dbReference>
<dbReference type="Gene3D" id="1.10.510.10">
    <property type="entry name" value="Transferase(Phosphotransferase) domain 1"/>
    <property type="match status" value="1"/>
</dbReference>
<dbReference type="InterPro" id="IPR050122">
    <property type="entry name" value="RTK"/>
</dbReference>
<keyword evidence="32" id="KW-1185">Reference proteome</keyword>
<keyword evidence="8 27" id="KW-0812">Transmembrane</keyword>
<feature type="compositionally biased region" description="Low complexity" evidence="28">
    <location>
        <begin position="1166"/>
        <end position="1180"/>
    </location>
</feature>
<evidence type="ECO:0000256" key="5">
    <source>
        <dbReference type="ARBA" id="ARBA00022553"/>
    </source>
</evidence>
<keyword evidence="10" id="KW-0677">Repeat</keyword>
<evidence type="ECO:0000256" key="17">
    <source>
        <dbReference type="ARBA" id="ARBA00023137"/>
    </source>
</evidence>
<dbReference type="GO" id="GO:0045766">
    <property type="term" value="P:positive regulation of angiogenesis"/>
    <property type="evidence" value="ECO:0007669"/>
    <property type="project" value="TreeGrafter"/>
</dbReference>
<evidence type="ECO:0000256" key="12">
    <source>
        <dbReference type="ARBA" id="ARBA00022777"/>
    </source>
</evidence>
<evidence type="ECO:0000256" key="23">
    <source>
        <dbReference type="PIRSR" id="PIRSR000615-1"/>
    </source>
</evidence>
<evidence type="ECO:0000256" key="8">
    <source>
        <dbReference type="ARBA" id="ARBA00022692"/>
    </source>
</evidence>
<dbReference type="GO" id="GO:0005524">
    <property type="term" value="F:ATP binding"/>
    <property type="evidence" value="ECO:0007669"/>
    <property type="project" value="UniProtKB-UniRule"/>
</dbReference>
<feature type="domain" description="Ig-like" evidence="30">
    <location>
        <begin position="29"/>
        <end position="105"/>
    </location>
</feature>
<keyword evidence="3" id="KW-0217">Developmental protein</keyword>
<dbReference type="FunFam" id="2.60.40.10:FF:000143">
    <property type="entry name" value="Vascular endothelial growth factor receptor 3"/>
    <property type="match status" value="1"/>
</dbReference>
<dbReference type="GO" id="GO:0046872">
    <property type="term" value="F:metal ion binding"/>
    <property type="evidence" value="ECO:0007669"/>
    <property type="project" value="UniProtKB-KW"/>
</dbReference>
<evidence type="ECO:0000313" key="31">
    <source>
        <dbReference type="EMBL" id="CAB1454018.1"/>
    </source>
</evidence>
<dbReference type="InterPro" id="IPR013783">
    <property type="entry name" value="Ig-like_fold"/>
</dbReference>
<dbReference type="InterPro" id="IPR008266">
    <property type="entry name" value="Tyr_kinase_AS"/>
</dbReference>
<evidence type="ECO:0000256" key="25">
    <source>
        <dbReference type="PIRSR" id="PIRSR000615-3"/>
    </source>
</evidence>
<dbReference type="InterPro" id="IPR013098">
    <property type="entry name" value="Ig_I-set"/>
</dbReference>
<keyword evidence="25" id="KW-0479">Metal-binding</keyword>
<dbReference type="InterPro" id="IPR001824">
    <property type="entry name" value="Tyr_kinase_rcpt_3_CS"/>
</dbReference>
<dbReference type="EMBL" id="CADEAL010004195">
    <property type="protein sequence ID" value="CAB1454018.1"/>
    <property type="molecule type" value="Genomic_DNA"/>
</dbReference>
<dbReference type="InterPro" id="IPR000719">
    <property type="entry name" value="Prot_kinase_dom"/>
</dbReference>
<dbReference type="InterPro" id="IPR003599">
    <property type="entry name" value="Ig_sub"/>
</dbReference>
<evidence type="ECO:0000256" key="3">
    <source>
        <dbReference type="ARBA" id="ARBA00022473"/>
    </source>
</evidence>
<feature type="binding site" evidence="24">
    <location>
        <begin position="818"/>
        <end position="825"/>
    </location>
    <ligand>
        <name>ATP</name>
        <dbReference type="ChEBI" id="CHEBI:30616"/>
    </ligand>
</feature>
<keyword evidence="15" id="KW-1133">Transmembrane helix</keyword>
<evidence type="ECO:0000256" key="15">
    <source>
        <dbReference type="ARBA" id="ARBA00022989"/>
    </source>
</evidence>
<feature type="domain" description="Protein kinase" evidence="29">
    <location>
        <begin position="811"/>
        <end position="1141"/>
    </location>
</feature>
<feature type="region of interest" description="Disordered" evidence="28">
    <location>
        <begin position="1162"/>
        <end position="1188"/>
    </location>
</feature>
<keyword evidence="16" id="KW-0472">Membrane</keyword>
<keyword evidence="14 24" id="KW-0067">ATP-binding</keyword>
<keyword evidence="9" id="KW-0732">Signal</keyword>
<dbReference type="Gene3D" id="3.30.200.20">
    <property type="entry name" value="Phosphorylase Kinase, domain 1"/>
    <property type="match status" value="1"/>
</dbReference>
<reference evidence="31" key="1">
    <citation type="submission" date="2020-03" db="EMBL/GenBank/DDBJ databases">
        <authorList>
            <person name="Weist P."/>
        </authorList>
    </citation>
    <scope>NUCLEOTIDE SEQUENCE</scope>
</reference>
<dbReference type="EC" id="2.7.10.1" evidence="2"/>
<dbReference type="InterPro" id="IPR055229">
    <property type="entry name" value="VEGFR1-3_5th"/>
</dbReference>
<dbReference type="Pfam" id="PF00047">
    <property type="entry name" value="ig"/>
    <property type="match status" value="1"/>
</dbReference>
<dbReference type="Pfam" id="PF07714">
    <property type="entry name" value="PK_Tyr_Ser-Thr"/>
    <property type="match status" value="1"/>
</dbReference>
<keyword evidence="6" id="KW-0037">Angiogenesis</keyword>
<dbReference type="Pfam" id="PF22971">
    <property type="entry name" value="Ig_VEGFR-1-like_5th"/>
    <property type="match status" value="1"/>
</dbReference>
<keyword evidence="18" id="KW-1015">Disulfide bond</keyword>
<comment type="subcellular location">
    <subcellularLocation>
        <location evidence="1">Cell membrane</location>
        <topology evidence="1">Single-pass type I membrane protein</topology>
    </subcellularLocation>
    <subcellularLocation>
        <location evidence="27">Membrane</location>
        <topology evidence="27">Single-pass type I membrane protein</topology>
    </subcellularLocation>
</comment>
<proteinExistence type="inferred from homology"/>
<keyword evidence="21 27" id="KW-0393">Immunoglobulin domain</keyword>
<evidence type="ECO:0000256" key="19">
    <source>
        <dbReference type="ARBA" id="ARBA00023170"/>
    </source>
</evidence>
<sequence>MVSSDCFKLVVFIICSSLSNGHLDRDHSPKILPSENPLILRNDDSLNLICRGHGSLHWTLADSWRSISLEGVRTEPCEPRHHSHSHCSNLTVTRLIANDTGKYSCKYSKDGLDHVTSTYVYVKDSEKPFVLNHPSPYMLGIYRHETSLILPCRTSSPDAVVTLIGEPPLSEKIVKEMVWDPKVGFKIPYGPFTMYLSLTCRTVVNGSEFHAMYYPKRLTMVLNNVKITPDHVRLLVGDTLLLNCTGETTYNGRINFTWDFPKKRENRHYIIKSKVVPASVLVMSSALVLPNITMEDKGLYRCKAELDSIKHKNTTARLLIFEHPFLNVSHKHKRPSTVTVKEGKRKHVFEPKVNALPPPDLIAWYKDGVLIKKNSTCYKMSGYNLFITDVEQKHAGVFTISLGSQSKGLYKNLSYTLVVEVKPTISESEIATVDVQPYMLGKKHQLTCTAYGLPLPTVTWHWQPCRSDPTLTNCISYTEPIPVSTDSRGNYSHNWIKSISAKPELVKGKNKTLGVLVIGEASVSGKYSCVASNEDGFSTLTIPFYVYDNSEEVTTEPRKAIEGDDVTLTCRAARYLYTDLRWLDSKNQTVTVNVSSLRLSRYSISLALHLHNVSKNSTAGYQCQAYKLHERIELKKAALIVDARKRPWLSQNLTNQDVNSSSTLMLACFALGVPRPFVMWYKNGVPVEDGPGISLGEDGVLTIERVKKDDEGLYECVASNDEGVAKTSAVVTVLGDEGKANVEVIILVCTGAAATFLWLMLILFIRKLRKQPAHYKMGPSIIIDPDECPLEEQNDLLQYDSNKWEFPRDRLRLGKTLGHGAFGKVVEASAFGIDKLSTCKTVAVKMLKGGATSNERKALMSELKILIHIGHHLNVVNLLGACTKPGGPLMMIVEFCRYGNLSNYLRSKREDFLVYKSQDGKLVSSGSSCQLSELMKRRLESVASTGSSASSGFIEDKSYCDSEEEEEESEDLYKRVLTLEDLICYSFQVAKGMEFLASRKCIHRDLAARNILLSENNVVKICDFGLARDIYKDPDYVRKGDARLPLKWMAPEAIFDKIYTTQSDVWSFGVLMWEIFSLGASPYPGVQIDEEFCCRLKDGTRMRAPEYSSTEIYQTMLDCWHGEPQGRPTFIELVESLGDLLQASVQQEGKHYIPINTALLGKMGDPSTTAPSEETPTRPSSHCDSGSSWNIKIRPASVKTFDEVTMEDGTNENHEGGQSDSGMGLSSDNMKTLKRLESLAGRPLSIMALAMKAVSKSKESVLCDPEKEKYPPTVPSLDFGMNDSVLDDSALDVGLECHSPPPDYNYVVRYSTPPV</sequence>
<evidence type="ECO:0000259" key="29">
    <source>
        <dbReference type="PROSITE" id="PS50011"/>
    </source>
</evidence>
<dbReference type="PROSITE" id="PS00107">
    <property type="entry name" value="PROTEIN_KINASE_ATP"/>
    <property type="match status" value="1"/>
</dbReference>
<comment type="similarity">
    <text evidence="27">Belongs to the protein kinase superfamily. Tyr protein kinase family. CSF-1/PDGF receptor subfamily.</text>
</comment>
<dbReference type="GO" id="GO:0019838">
    <property type="term" value="F:growth factor binding"/>
    <property type="evidence" value="ECO:0007669"/>
    <property type="project" value="TreeGrafter"/>
</dbReference>
<keyword evidence="5" id="KW-0597">Phosphoprotein</keyword>
<keyword evidence="4" id="KW-1003">Cell membrane</keyword>
<dbReference type="InterPro" id="IPR017441">
    <property type="entry name" value="Protein_kinase_ATP_BS"/>
</dbReference>
<evidence type="ECO:0000256" key="27">
    <source>
        <dbReference type="RuleBase" id="RU000311"/>
    </source>
</evidence>
<evidence type="ECO:0000256" key="14">
    <source>
        <dbReference type="ARBA" id="ARBA00022840"/>
    </source>
</evidence>
<feature type="domain" description="Ig-like" evidence="30">
    <location>
        <begin position="423"/>
        <end position="541"/>
    </location>
</feature>
<keyword evidence="12" id="KW-0418">Kinase</keyword>
<dbReference type="PANTHER" id="PTHR24416">
    <property type="entry name" value="TYROSINE-PROTEIN KINASE RECEPTOR"/>
    <property type="match status" value="1"/>
</dbReference>
<feature type="region of interest" description="Disordered" evidence="28">
    <location>
        <begin position="947"/>
        <end position="966"/>
    </location>
</feature>
<evidence type="ECO:0000256" key="26">
    <source>
        <dbReference type="PROSITE-ProRule" id="PRU10141"/>
    </source>
</evidence>
<gene>
    <name evidence="31" type="ORF">PLEPLA_LOCUS41778</name>
</gene>
<dbReference type="SUPFAM" id="SSF48726">
    <property type="entry name" value="Immunoglobulin"/>
    <property type="match status" value="5"/>
</dbReference>
<dbReference type="FunFam" id="1.10.510.10:FF:002412">
    <property type="match status" value="1"/>
</dbReference>
<evidence type="ECO:0000259" key="30">
    <source>
        <dbReference type="PROSITE" id="PS50835"/>
    </source>
</evidence>
<organism evidence="31 32">
    <name type="scientific">Pleuronectes platessa</name>
    <name type="common">European plaice</name>
    <dbReference type="NCBI Taxonomy" id="8262"/>
    <lineage>
        <taxon>Eukaryota</taxon>
        <taxon>Metazoa</taxon>
        <taxon>Chordata</taxon>
        <taxon>Craniata</taxon>
        <taxon>Vertebrata</taxon>
        <taxon>Euteleostomi</taxon>
        <taxon>Actinopterygii</taxon>
        <taxon>Neopterygii</taxon>
        <taxon>Teleostei</taxon>
        <taxon>Neoteleostei</taxon>
        <taxon>Acanthomorphata</taxon>
        <taxon>Carangaria</taxon>
        <taxon>Pleuronectiformes</taxon>
        <taxon>Pleuronectoidei</taxon>
        <taxon>Pleuronectidae</taxon>
        <taxon>Pleuronectes</taxon>
    </lineage>
</organism>
<evidence type="ECO:0000313" key="32">
    <source>
        <dbReference type="Proteomes" id="UP001153269"/>
    </source>
</evidence>
<dbReference type="GO" id="GO:0016477">
    <property type="term" value="P:cell migration"/>
    <property type="evidence" value="ECO:0007669"/>
    <property type="project" value="TreeGrafter"/>
</dbReference>
<dbReference type="InterPro" id="IPR001245">
    <property type="entry name" value="Ser-Thr/Tyr_kinase_cat_dom"/>
</dbReference>
<evidence type="ECO:0000256" key="21">
    <source>
        <dbReference type="ARBA" id="ARBA00023319"/>
    </source>
</evidence>
<dbReference type="SUPFAM" id="SSF56112">
    <property type="entry name" value="Protein kinase-like (PK-like)"/>
    <property type="match status" value="1"/>
</dbReference>
<evidence type="ECO:0000256" key="4">
    <source>
        <dbReference type="ARBA" id="ARBA00022475"/>
    </source>
</evidence>
<dbReference type="SMART" id="SM00408">
    <property type="entry name" value="IGc2"/>
    <property type="match status" value="4"/>
</dbReference>
<feature type="domain" description="Ig-like" evidence="30">
    <location>
        <begin position="215"/>
        <end position="315"/>
    </location>
</feature>
<keyword evidence="17" id="KW-0829">Tyrosine-protein kinase</keyword>
<evidence type="ECO:0000256" key="28">
    <source>
        <dbReference type="SAM" id="MobiDB-lite"/>
    </source>
</evidence>
<dbReference type="Gene3D" id="2.60.40.10">
    <property type="entry name" value="Immunoglobulins"/>
    <property type="match status" value="7"/>
</dbReference>
<protein>
    <recommendedName>
        <fullName evidence="2">receptor protein-tyrosine kinase</fullName>
        <ecNumber evidence="2">2.7.10.1</ecNumber>
    </recommendedName>
</protein>
<feature type="active site" description="Proton acceptor" evidence="23">
    <location>
        <position position="1005"/>
    </location>
</feature>
<evidence type="ECO:0000256" key="20">
    <source>
        <dbReference type="ARBA" id="ARBA00023180"/>
    </source>
</evidence>
<evidence type="ECO:0000256" key="2">
    <source>
        <dbReference type="ARBA" id="ARBA00011902"/>
    </source>
</evidence>
<comment type="caution">
    <text evidence="31">The sequence shown here is derived from an EMBL/GenBank/DDBJ whole genome shotgun (WGS) entry which is preliminary data.</text>
</comment>
<dbReference type="Pfam" id="PF21339">
    <property type="entry name" value="VEGFR-1-like_Ig-like"/>
    <property type="match status" value="1"/>
</dbReference>
<dbReference type="GO" id="GO:0005021">
    <property type="term" value="F:vascular endothelial growth factor receptor activity"/>
    <property type="evidence" value="ECO:0007669"/>
    <property type="project" value="TreeGrafter"/>
</dbReference>
<dbReference type="GO" id="GO:0045446">
    <property type="term" value="P:endothelial cell differentiation"/>
    <property type="evidence" value="ECO:0007669"/>
    <property type="project" value="TreeGrafter"/>
</dbReference>
<dbReference type="Pfam" id="PF22854">
    <property type="entry name" value="VEGFR1-3_N_Ig-like"/>
    <property type="match status" value="1"/>
</dbReference>
<evidence type="ECO:0000256" key="24">
    <source>
        <dbReference type="PIRSR" id="PIRSR000615-2"/>
    </source>
</evidence>
<dbReference type="InterPro" id="IPR055238">
    <property type="entry name" value="VEGFR1-3_N_Ig-like"/>
</dbReference>
<dbReference type="Pfam" id="PF07679">
    <property type="entry name" value="I-set"/>
    <property type="match status" value="1"/>
</dbReference>
<dbReference type="FunFam" id="3.30.200.20:FF:000041">
    <property type="entry name" value="Vascular endothelial growth factor receptor 2"/>
    <property type="match status" value="1"/>
</dbReference>
<dbReference type="InterPro" id="IPR036179">
    <property type="entry name" value="Ig-like_dom_sf"/>
</dbReference>
<dbReference type="SMART" id="SM00409">
    <property type="entry name" value="IG"/>
    <property type="match status" value="6"/>
</dbReference>
<evidence type="ECO:0000256" key="22">
    <source>
        <dbReference type="ARBA" id="ARBA00051243"/>
    </source>
</evidence>
<evidence type="ECO:0000256" key="6">
    <source>
        <dbReference type="ARBA" id="ARBA00022657"/>
    </source>
</evidence>
<dbReference type="InterPro" id="IPR011009">
    <property type="entry name" value="Kinase-like_dom_sf"/>
</dbReference>
<dbReference type="GO" id="GO:0030335">
    <property type="term" value="P:positive regulation of cell migration"/>
    <property type="evidence" value="ECO:0007669"/>
    <property type="project" value="TreeGrafter"/>
</dbReference>
<dbReference type="GO" id="GO:0043235">
    <property type="term" value="C:receptor complex"/>
    <property type="evidence" value="ECO:0007669"/>
    <property type="project" value="TreeGrafter"/>
</dbReference>
<dbReference type="GO" id="GO:0048010">
    <property type="term" value="P:vascular endothelial growth factor receptor signaling pathway"/>
    <property type="evidence" value="ECO:0007669"/>
    <property type="project" value="UniProtKB-ARBA"/>
</dbReference>
<dbReference type="PROSITE" id="PS50011">
    <property type="entry name" value="PROTEIN_KINASE_DOM"/>
    <property type="match status" value="1"/>
</dbReference>
<keyword evidence="11 24" id="KW-0547">Nucleotide-binding</keyword>
<dbReference type="GO" id="GO:0005886">
    <property type="term" value="C:plasma membrane"/>
    <property type="evidence" value="ECO:0007669"/>
    <property type="project" value="UniProtKB-SubCell"/>
</dbReference>
<dbReference type="PROSITE" id="PS00109">
    <property type="entry name" value="PROTEIN_KINASE_TYR"/>
    <property type="match status" value="1"/>
</dbReference>
<evidence type="ECO:0000256" key="11">
    <source>
        <dbReference type="ARBA" id="ARBA00022741"/>
    </source>
</evidence>
<keyword evidence="7" id="KW-0808">Transferase</keyword>
<evidence type="ECO:0000256" key="7">
    <source>
        <dbReference type="ARBA" id="ARBA00022679"/>
    </source>
</evidence>
<keyword evidence="25" id="KW-0460">Magnesium</keyword>
<name>A0A9N7Z392_PLEPL</name>
<dbReference type="InterPro" id="IPR020635">
    <property type="entry name" value="Tyr_kinase_cat_dom"/>
</dbReference>
<dbReference type="InterPro" id="IPR013151">
    <property type="entry name" value="Immunoglobulin_dom"/>
</dbReference>
<feature type="binding site" evidence="25">
    <location>
        <position position="1023"/>
    </location>
    <ligand>
        <name>Mg(2+)</name>
        <dbReference type="ChEBI" id="CHEBI:18420"/>
    </ligand>
</feature>
<accession>A0A9N7Z392</accession>
<dbReference type="GO" id="GO:0001525">
    <property type="term" value="P:angiogenesis"/>
    <property type="evidence" value="ECO:0007669"/>
    <property type="project" value="UniProtKB-KW"/>
</dbReference>
<feature type="binding site" evidence="24">
    <location>
        <position position="1009"/>
    </location>
    <ligand>
        <name>ATP</name>
        <dbReference type="ChEBI" id="CHEBI:30616"/>
    </ligand>
</feature>
<dbReference type="GO" id="GO:0043408">
    <property type="term" value="P:regulation of MAPK cascade"/>
    <property type="evidence" value="ECO:0007669"/>
    <property type="project" value="TreeGrafter"/>
</dbReference>
<dbReference type="PROSITE" id="PS50835">
    <property type="entry name" value="IG_LIKE"/>
    <property type="match status" value="5"/>
</dbReference>
<dbReference type="InterPro" id="IPR007110">
    <property type="entry name" value="Ig-like_dom"/>
</dbReference>
<evidence type="ECO:0000256" key="1">
    <source>
        <dbReference type="ARBA" id="ARBA00004251"/>
    </source>
</evidence>
<dbReference type="PIRSF" id="PIRSF000615">
    <property type="entry name" value="TyrPK_CSF1-R"/>
    <property type="match status" value="1"/>
</dbReference>
<dbReference type="InterPro" id="IPR041348">
    <property type="entry name" value="VEGFR-2_TMD"/>
</dbReference>
<evidence type="ECO:0000256" key="10">
    <source>
        <dbReference type="ARBA" id="ARBA00022737"/>
    </source>
</evidence>
<comment type="catalytic activity">
    <reaction evidence="22">
        <text>L-tyrosyl-[protein] + ATP = O-phospho-L-tyrosyl-[protein] + ADP + H(+)</text>
        <dbReference type="Rhea" id="RHEA:10596"/>
        <dbReference type="Rhea" id="RHEA-COMP:10136"/>
        <dbReference type="Rhea" id="RHEA-COMP:20101"/>
        <dbReference type="ChEBI" id="CHEBI:15378"/>
        <dbReference type="ChEBI" id="CHEBI:30616"/>
        <dbReference type="ChEBI" id="CHEBI:46858"/>
        <dbReference type="ChEBI" id="CHEBI:61978"/>
        <dbReference type="ChEBI" id="CHEBI:456216"/>
        <dbReference type="EC" id="2.7.10.1"/>
    </reaction>
</comment>
<feature type="domain" description="Ig-like" evidence="30">
    <location>
        <begin position="647"/>
        <end position="732"/>
    </location>
</feature>
<dbReference type="Proteomes" id="UP001153269">
    <property type="component" value="Unassembled WGS sequence"/>
</dbReference>
<dbReference type="SMART" id="SM00219">
    <property type="entry name" value="TyrKc"/>
    <property type="match status" value="1"/>
</dbReference>
<dbReference type="PROSITE" id="PS00240">
    <property type="entry name" value="RECEPTOR_TYR_KIN_III"/>
    <property type="match status" value="1"/>
</dbReference>
<evidence type="ECO:0000256" key="9">
    <source>
        <dbReference type="ARBA" id="ARBA00022729"/>
    </source>
</evidence>
<keyword evidence="19 27" id="KW-0675">Receptor</keyword>